<dbReference type="Proteomes" id="UP000664132">
    <property type="component" value="Unassembled WGS sequence"/>
</dbReference>
<feature type="compositionally biased region" description="Basic residues" evidence="1">
    <location>
        <begin position="194"/>
        <end position="206"/>
    </location>
</feature>
<evidence type="ECO:0000256" key="1">
    <source>
        <dbReference type="SAM" id="MobiDB-lite"/>
    </source>
</evidence>
<organism evidence="3 4">
    <name type="scientific">Cadophora malorum</name>
    <dbReference type="NCBI Taxonomy" id="108018"/>
    <lineage>
        <taxon>Eukaryota</taxon>
        <taxon>Fungi</taxon>
        <taxon>Dikarya</taxon>
        <taxon>Ascomycota</taxon>
        <taxon>Pezizomycotina</taxon>
        <taxon>Leotiomycetes</taxon>
        <taxon>Helotiales</taxon>
        <taxon>Ploettnerulaceae</taxon>
        <taxon>Cadophora</taxon>
    </lineage>
</organism>
<dbReference type="Pfam" id="PF25534">
    <property type="entry name" value="DUF7918"/>
    <property type="match status" value="1"/>
</dbReference>
<evidence type="ECO:0000259" key="2">
    <source>
        <dbReference type="Pfam" id="PF25534"/>
    </source>
</evidence>
<comment type="caution">
    <text evidence="3">The sequence shown here is derived from an EMBL/GenBank/DDBJ whole genome shotgun (WGS) entry which is preliminary data.</text>
</comment>
<feature type="domain" description="DUF7918" evidence="2">
    <location>
        <begin position="250"/>
        <end position="359"/>
    </location>
</feature>
<evidence type="ECO:0000313" key="4">
    <source>
        <dbReference type="Proteomes" id="UP000664132"/>
    </source>
</evidence>
<dbReference type="EMBL" id="JAFJYH010000133">
    <property type="protein sequence ID" value="KAG4418238.1"/>
    <property type="molecule type" value="Genomic_DNA"/>
</dbReference>
<feature type="compositionally biased region" description="Acidic residues" evidence="1">
    <location>
        <begin position="424"/>
        <end position="434"/>
    </location>
</feature>
<feature type="region of interest" description="Disordered" evidence="1">
    <location>
        <begin position="362"/>
        <end position="532"/>
    </location>
</feature>
<feature type="region of interest" description="Disordered" evidence="1">
    <location>
        <begin position="565"/>
        <end position="585"/>
    </location>
</feature>
<dbReference type="PANTHER" id="PTHR36223:SF5">
    <property type="entry name" value="BETA-LACTAMASE-TYPE TRANSPEPTIDASE FOLD DOMAIN CONTAINING PROTEIN"/>
    <property type="match status" value="1"/>
</dbReference>
<sequence>MPCFKGIAVSVHAEGAPLPEYSVQKQSRVSRVNTYIPVPKPKIPKDASSDKAEPSKFAISITLLVPGLSVPYSTPKPTPENPHPRAQIVGGLPGVTGSRGSYSGSIGPYIPITKSENETIAAYIYFDGRAKEEVATLLRPGEETWVNSRWVQVPASEGGGLAEREFLFREVGLERWLNGLDLDGNDAAAKIEKRRQKFEKRRRRRREANGSDEDLDLTGGQSTAPKFGGREVLRYGDDAQSPVEKLADFDDDDLSSDSDDDLPEAAGQIKVAMFRVLASGEIKRGEYSPQFDAHDDDEDKGNGEEADIDHTTSFAKPKTLDPKSISTQTVTGIDGPDKPFAVFTFFYRGEKQLQKMGILQPKPAKGAVAPTKRRSTQLDFSNLAPLKQGGTVGFSSFRDNEPSTRRNKNRKKSNGSVGASGTMEDSDEDDEDVEIVGKMEDVEDKDVKSMLSPEDAKFTGELADGVNRIKLKRQHSAEPLNSNSRKSPASASTSVGATPPAETSSSTAQPQLLPNNVFGGSLTDESVVGSPLKKHRASLYDIDNETMQKRLGTGFSSSGGDVVATAEAAQKPLPPADNNMEDEEL</sequence>
<dbReference type="AlphaFoldDB" id="A0A8H7TG77"/>
<feature type="region of interest" description="Disordered" evidence="1">
    <location>
        <begin position="194"/>
        <end position="230"/>
    </location>
</feature>
<gene>
    <name evidence="3" type="ORF">IFR04_008596</name>
</gene>
<evidence type="ECO:0000313" key="3">
    <source>
        <dbReference type="EMBL" id="KAG4418238.1"/>
    </source>
</evidence>
<feature type="region of interest" description="Disordered" evidence="1">
    <location>
        <begin position="287"/>
        <end position="333"/>
    </location>
</feature>
<dbReference type="PANTHER" id="PTHR36223">
    <property type="entry name" value="BETA-LACTAMASE-TYPE TRANSPEPTIDASE FOLD DOMAIN CONTAINING PROTEIN"/>
    <property type="match status" value="1"/>
</dbReference>
<protein>
    <recommendedName>
        <fullName evidence="2">DUF7918 domain-containing protein</fullName>
    </recommendedName>
</protein>
<name>A0A8H7TG77_9HELO</name>
<proteinExistence type="predicted"/>
<dbReference type="OrthoDB" id="5400327at2759"/>
<reference evidence="3" key="1">
    <citation type="submission" date="2021-02" db="EMBL/GenBank/DDBJ databases">
        <title>Genome sequence Cadophora malorum strain M34.</title>
        <authorList>
            <person name="Stefanovic E."/>
            <person name="Vu D."/>
            <person name="Scully C."/>
            <person name="Dijksterhuis J."/>
            <person name="Roader J."/>
            <person name="Houbraken J."/>
        </authorList>
    </citation>
    <scope>NUCLEOTIDE SEQUENCE</scope>
    <source>
        <strain evidence="3">M34</strain>
    </source>
</reference>
<dbReference type="InterPro" id="IPR057678">
    <property type="entry name" value="DUF7918"/>
</dbReference>
<feature type="compositionally biased region" description="Basic and acidic residues" evidence="1">
    <location>
        <begin position="435"/>
        <end position="458"/>
    </location>
</feature>
<keyword evidence="4" id="KW-1185">Reference proteome</keyword>
<feature type="compositionally biased region" description="Acidic residues" evidence="1">
    <location>
        <begin position="294"/>
        <end position="307"/>
    </location>
</feature>
<feature type="region of interest" description="Disordered" evidence="1">
    <location>
        <begin position="72"/>
        <end position="94"/>
    </location>
</feature>
<feature type="compositionally biased region" description="Polar residues" evidence="1">
    <location>
        <begin position="479"/>
        <end position="514"/>
    </location>
</feature>
<accession>A0A8H7TG77</accession>